<accession>A0A3N2BBG4</accession>
<keyword evidence="3" id="KW-1185">Reference proteome</keyword>
<comment type="caution">
    <text evidence="2">The sequence shown here is derived from an EMBL/GenBank/DDBJ whole genome shotgun (WGS) entry which is preliminary data.</text>
</comment>
<dbReference type="RefSeq" id="WP_123303130.1">
    <property type="nucleotide sequence ID" value="NZ_RKHK01000001.1"/>
</dbReference>
<keyword evidence="1" id="KW-0472">Membrane</keyword>
<proteinExistence type="predicted"/>
<keyword evidence="1" id="KW-0812">Transmembrane</keyword>
<protein>
    <recommendedName>
        <fullName evidence="4">DUF4190 domain-containing protein</fullName>
    </recommendedName>
</protein>
<keyword evidence="1" id="KW-1133">Transmembrane helix</keyword>
<gene>
    <name evidence="2" type="ORF">EDD31_0942</name>
</gene>
<evidence type="ECO:0000313" key="2">
    <source>
        <dbReference type="EMBL" id="ROR72587.1"/>
    </source>
</evidence>
<feature type="transmembrane region" description="Helical" evidence="1">
    <location>
        <begin position="16"/>
        <end position="38"/>
    </location>
</feature>
<evidence type="ECO:0000313" key="3">
    <source>
        <dbReference type="Proteomes" id="UP000280668"/>
    </source>
</evidence>
<dbReference type="Proteomes" id="UP000280668">
    <property type="component" value="Unassembled WGS sequence"/>
</dbReference>
<feature type="transmembrane region" description="Helical" evidence="1">
    <location>
        <begin position="50"/>
        <end position="80"/>
    </location>
</feature>
<sequence>MSHGVAGASGSPPGQVLGIVAIIVAVFLGPLGMVLGFISRRQAMRGGGPAGLGLAAIIVGALTTLALIVTVMILLAVVLVGSGELQV</sequence>
<dbReference type="AlphaFoldDB" id="A0A3N2BBG4"/>
<organism evidence="2 3">
    <name type="scientific">Bogoriella caseilytica</name>
    <dbReference type="NCBI Taxonomy" id="56055"/>
    <lineage>
        <taxon>Bacteria</taxon>
        <taxon>Bacillati</taxon>
        <taxon>Actinomycetota</taxon>
        <taxon>Actinomycetes</taxon>
        <taxon>Micrococcales</taxon>
        <taxon>Bogoriellaceae</taxon>
        <taxon>Bogoriella</taxon>
    </lineage>
</organism>
<evidence type="ECO:0000256" key="1">
    <source>
        <dbReference type="SAM" id="Phobius"/>
    </source>
</evidence>
<evidence type="ECO:0008006" key="4">
    <source>
        <dbReference type="Google" id="ProtNLM"/>
    </source>
</evidence>
<dbReference type="EMBL" id="RKHK01000001">
    <property type="protein sequence ID" value="ROR72587.1"/>
    <property type="molecule type" value="Genomic_DNA"/>
</dbReference>
<reference evidence="2 3" key="1">
    <citation type="submission" date="2018-11" db="EMBL/GenBank/DDBJ databases">
        <title>Sequencing the genomes of 1000 actinobacteria strains.</title>
        <authorList>
            <person name="Klenk H.-P."/>
        </authorList>
    </citation>
    <scope>NUCLEOTIDE SEQUENCE [LARGE SCALE GENOMIC DNA]</scope>
    <source>
        <strain evidence="2 3">DSM 11294</strain>
    </source>
</reference>
<name>A0A3N2BBG4_9MICO</name>